<dbReference type="EMBL" id="BSRZ01000013">
    <property type="protein sequence ID" value="GLW66201.1"/>
    <property type="molecule type" value="Genomic_DNA"/>
</dbReference>
<dbReference type="PRINTS" id="PR00598">
    <property type="entry name" value="HTHMARR"/>
</dbReference>
<proteinExistence type="predicted"/>
<evidence type="ECO:0000313" key="4">
    <source>
        <dbReference type="Proteomes" id="UP001165124"/>
    </source>
</evidence>
<evidence type="ECO:0000259" key="2">
    <source>
        <dbReference type="PROSITE" id="PS50995"/>
    </source>
</evidence>
<dbReference type="GO" id="GO:0003700">
    <property type="term" value="F:DNA-binding transcription factor activity"/>
    <property type="evidence" value="ECO:0007669"/>
    <property type="project" value="InterPro"/>
</dbReference>
<reference evidence="3" key="1">
    <citation type="submission" date="2023-02" db="EMBL/GenBank/DDBJ databases">
        <title>Actinomadura rubrobrunea NBRC 14622.</title>
        <authorList>
            <person name="Ichikawa N."/>
            <person name="Sato H."/>
            <person name="Tonouchi N."/>
        </authorList>
    </citation>
    <scope>NUCLEOTIDE SEQUENCE</scope>
    <source>
        <strain evidence="3">NBRC 14622</strain>
    </source>
</reference>
<feature type="region of interest" description="Disordered" evidence="1">
    <location>
        <begin position="172"/>
        <end position="203"/>
    </location>
</feature>
<dbReference type="SMART" id="SM00347">
    <property type="entry name" value="HTH_MARR"/>
    <property type="match status" value="1"/>
</dbReference>
<feature type="compositionally biased region" description="Low complexity" evidence="1">
    <location>
        <begin position="174"/>
        <end position="183"/>
    </location>
</feature>
<gene>
    <name evidence="3" type="ORF">Arub01_44450</name>
</gene>
<dbReference type="InterPro" id="IPR039422">
    <property type="entry name" value="MarR/SlyA-like"/>
</dbReference>
<dbReference type="Gene3D" id="1.10.10.10">
    <property type="entry name" value="Winged helix-like DNA-binding domain superfamily/Winged helix DNA-binding domain"/>
    <property type="match status" value="1"/>
</dbReference>
<comment type="caution">
    <text evidence="3">The sequence shown here is derived from an EMBL/GenBank/DDBJ whole genome shotgun (WGS) entry which is preliminary data.</text>
</comment>
<feature type="compositionally biased region" description="Gly residues" evidence="1">
    <location>
        <begin position="184"/>
        <end position="194"/>
    </location>
</feature>
<accession>A0A9W6Q0B7</accession>
<dbReference type="PANTHER" id="PTHR33164:SF57">
    <property type="entry name" value="MARR-FAMILY TRANSCRIPTIONAL REGULATOR"/>
    <property type="match status" value="1"/>
</dbReference>
<evidence type="ECO:0000256" key="1">
    <source>
        <dbReference type="SAM" id="MobiDB-lite"/>
    </source>
</evidence>
<evidence type="ECO:0000313" key="3">
    <source>
        <dbReference type="EMBL" id="GLW66201.1"/>
    </source>
</evidence>
<dbReference type="SUPFAM" id="SSF46785">
    <property type="entry name" value="Winged helix' DNA-binding domain"/>
    <property type="match status" value="1"/>
</dbReference>
<dbReference type="Proteomes" id="UP001165124">
    <property type="component" value="Unassembled WGS sequence"/>
</dbReference>
<dbReference type="InterPro" id="IPR000835">
    <property type="entry name" value="HTH_MarR-typ"/>
</dbReference>
<keyword evidence="4" id="KW-1185">Reference proteome</keyword>
<protein>
    <submittedName>
        <fullName evidence="3">MarR family transcriptional regulator</fullName>
    </submittedName>
</protein>
<dbReference type="PANTHER" id="PTHR33164">
    <property type="entry name" value="TRANSCRIPTIONAL REGULATOR, MARR FAMILY"/>
    <property type="match status" value="1"/>
</dbReference>
<sequence length="203" mass="21876">MSLHRLLPAGPAAETDGPVPADVIEIERALTRIAYLLNRSRRHGQVKAEADVEVDRAAVPVLRLLSDSEPLRLGEAAGRLGVEPSHVTRQVQRLVRAGYVERLPDPDDHRAFRVGLTPRGRAAADRIRRVGLQRMHEALAAWSPDQRERLAVLFNRMVDDFLAHAEHGRTACCDASDSASDSGSDGGSDGGSGGAKAAEGDVR</sequence>
<dbReference type="AlphaFoldDB" id="A0A9W6Q0B7"/>
<dbReference type="PROSITE" id="PS50995">
    <property type="entry name" value="HTH_MARR_2"/>
    <property type="match status" value="1"/>
</dbReference>
<feature type="domain" description="HTH marR-type" evidence="2">
    <location>
        <begin position="23"/>
        <end position="159"/>
    </location>
</feature>
<dbReference type="Pfam" id="PF01047">
    <property type="entry name" value="MarR"/>
    <property type="match status" value="1"/>
</dbReference>
<name>A0A9W6Q0B7_9ACTN</name>
<dbReference type="InterPro" id="IPR036388">
    <property type="entry name" value="WH-like_DNA-bd_sf"/>
</dbReference>
<dbReference type="GO" id="GO:0006950">
    <property type="term" value="P:response to stress"/>
    <property type="evidence" value="ECO:0007669"/>
    <property type="project" value="TreeGrafter"/>
</dbReference>
<dbReference type="InterPro" id="IPR036390">
    <property type="entry name" value="WH_DNA-bd_sf"/>
</dbReference>
<organism evidence="3 4">
    <name type="scientific">Actinomadura rubrobrunea</name>
    <dbReference type="NCBI Taxonomy" id="115335"/>
    <lineage>
        <taxon>Bacteria</taxon>
        <taxon>Bacillati</taxon>
        <taxon>Actinomycetota</taxon>
        <taxon>Actinomycetes</taxon>
        <taxon>Streptosporangiales</taxon>
        <taxon>Thermomonosporaceae</taxon>
        <taxon>Actinomadura</taxon>
    </lineage>
</organism>